<dbReference type="Proteomes" id="UP000005239">
    <property type="component" value="Unassembled WGS sequence"/>
</dbReference>
<proteinExistence type="predicted"/>
<dbReference type="AlphaFoldDB" id="A0A2A6CAE3"/>
<reference evidence="1" key="2">
    <citation type="submission" date="2022-06" db="UniProtKB">
        <authorList>
            <consortium name="EnsemblMetazoa"/>
        </authorList>
    </citation>
    <scope>IDENTIFICATION</scope>
    <source>
        <strain evidence="1">PS312</strain>
    </source>
</reference>
<name>A0A2A6CAE3_PRIPA</name>
<sequence>MISFLFLVVLLFSSIRSQEKDYLFVPGQDFLFDGAICRFENFFHRYDKKCPWGWNVTRDRNAKIAQDQLEHWHPSNSWAQYPIFHPFCCRPLFPFENYTQLRCKWSGSSFLCRGRCENGWMDMTVAGVVDSPKYNWQMEFGKTCANGVNKNAPKYLKASTYLLHVENYFKTCSEQCTNKPLNLIVRWAKDEEYARCVNTFCHPFG</sequence>
<evidence type="ECO:0000313" key="2">
    <source>
        <dbReference type="Proteomes" id="UP000005239"/>
    </source>
</evidence>
<protein>
    <submittedName>
        <fullName evidence="1">Uncharacterized protein</fullName>
    </submittedName>
</protein>
<accession>A0A8R1UIR4</accession>
<organism evidence="1 2">
    <name type="scientific">Pristionchus pacificus</name>
    <name type="common">Parasitic nematode worm</name>
    <dbReference type="NCBI Taxonomy" id="54126"/>
    <lineage>
        <taxon>Eukaryota</taxon>
        <taxon>Metazoa</taxon>
        <taxon>Ecdysozoa</taxon>
        <taxon>Nematoda</taxon>
        <taxon>Chromadorea</taxon>
        <taxon>Rhabditida</taxon>
        <taxon>Rhabditina</taxon>
        <taxon>Diplogasteromorpha</taxon>
        <taxon>Diplogasteroidea</taxon>
        <taxon>Neodiplogasteridae</taxon>
        <taxon>Pristionchus</taxon>
    </lineage>
</organism>
<evidence type="ECO:0000313" key="1">
    <source>
        <dbReference type="EnsemblMetazoa" id="PPA31527.1"/>
    </source>
</evidence>
<gene>
    <name evidence="1" type="primary">WBGene00204392</name>
</gene>
<accession>A0A2A6CAE3</accession>
<reference evidence="2" key="1">
    <citation type="journal article" date="2008" name="Nat. Genet.">
        <title>The Pristionchus pacificus genome provides a unique perspective on nematode lifestyle and parasitism.</title>
        <authorList>
            <person name="Dieterich C."/>
            <person name="Clifton S.W."/>
            <person name="Schuster L.N."/>
            <person name="Chinwalla A."/>
            <person name="Delehaunty K."/>
            <person name="Dinkelacker I."/>
            <person name="Fulton L."/>
            <person name="Fulton R."/>
            <person name="Godfrey J."/>
            <person name="Minx P."/>
            <person name="Mitreva M."/>
            <person name="Roeseler W."/>
            <person name="Tian H."/>
            <person name="Witte H."/>
            <person name="Yang S.P."/>
            <person name="Wilson R.K."/>
            <person name="Sommer R.J."/>
        </authorList>
    </citation>
    <scope>NUCLEOTIDE SEQUENCE [LARGE SCALE GENOMIC DNA]</scope>
    <source>
        <strain evidence="2">PS312</strain>
    </source>
</reference>
<keyword evidence="2" id="KW-1185">Reference proteome</keyword>
<dbReference type="EnsemblMetazoa" id="PPA31527.1">
    <property type="protein sequence ID" value="PPA31527.1"/>
    <property type="gene ID" value="WBGene00204392"/>
</dbReference>